<evidence type="ECO:0000256" key="1">
    <source>
        <dbReference type="SAM" id="MobiDB-lite"/>
    </source>
</evidence>
<dbReference type="RefSeq" id="WP_018384263.1">
    <property type="nucleotide sequence ID" value="NZ_LLZU01000037.1"/>
</dbReference>
<protein>
    <submittedName>
        <fullName evidence="2">Uncharacterized protein</fullName>
    </submittedName>
</protein>
<feature type="compositionally biased region" description="Low complexity" evidence="1">
    <location>
        <begin position="103"/>
        <end position="112"/>
    </location>
</feature>
<keyword evidence="3" id="KW-1185">Reference proteome</keyword>
<reference evidence="2 3" key="1">
    <citation type="submission" date="2015-10" db="EMBL/GenBank/DDBJ databases">
        <title>Draft genome sequence of pyrrolomycin-producing Streptomyces vitaminophilus.</title>
        <authorList>
            <person name="Graham D.E."/>
            <person name="Mahan K.M."/>
            <person name="Klingeman D.M."/>
            <person name="Hettich R.L."/>
            <person name="Parry R.J."/>
        </authorList>
    </citation>
    <scope>NUCLEOTIDE SEQUENCE [LARGE SCALE GENOMIC DNA]</scope>
    <source>
        <strain evidence="2 3">ATCC 31673</strain>
    </source>
</reference>
<comment type="caution">
    <text evidence="2">The sequence shown here is derived from an EMBL/GenBank/DDBJ whole genome shotgun (WGS) entry which is preliminary data.</text>
</comment>
<dbReference type="Proteomes" id="UP000050867">
    <property type="component" value="Unassembled WGS sequence"/>
</dbReference>
<proteinExistence type="predicted"/>
<name>A0A0T6LMN0_WENVI</name>
<organism evidence="2 3">
    <name type="scientific">Wenjunlia vitaminophila</name>
    <name type="common">Streptomyces vitaminophilus</name>
    <dbReference type="NCBI Taxonomy" id="76728"/>
    <lineage>
        <taxon>Bacteria</taxon>
        <taxon>Bacillati</taxon>
        <taxon>Actinomycetota</taxon>
        <taxon>Actinomycetes</taxon>
        <taxon>Kitasatosporales</taxon>
        <taxon>Streptomycetaceae</taxon>
        <taxon>Wenjunlia</taxon>
    </lineage>
</organism>
<dbReference type="OrthoDB" id="4312783at2"/>
<gene>
    <name evidence="2" type="ORF">AQ490_07890</name>
</gene>
<sequence>MTRVPGQRVQRPAGARPQVVIRQLTVTGAGVRVGDVVTVGGIPHRVRDMREVYPGRRWLGFDDGNAYVLGVSRTIEVTRAFVAAPGPAPGVRRLRPVPPTTVGPPRTGQRSS</sequence>
<evidence type="ECO:0000313" key="2">
    <source>
        <dbReference type="EMBL" id="KRV47373.1"/>
    </source>
</evidence>
<dbReference type="eggNOG" id="ENOG5030U00">
    <property type="taxonomic scope" value="Bacteria"/>
</dbReference>
<dbReference type="EMBL" id="LLZU01000037">
    <property type="protein sequence ID" value="KRV47373.1"/>
    <property type="molecule type" value="Genomic_DNA"/>
</dbReference>
<accession>A0A0T6LMN0</accession>
<feature type="region of interest" description="Disordered" evidence="1">
    <location>
        <begin position="86"/>
        <end position="112"/>
    </location>
</feature>
<evidence type="ECO:0000313" key="3">
    <source>
        <dbReference type="Proteomes" id="UP000050867"/>
    </source>
</evidence>
<dbReference type="AlphaFoldDB" id="A0A0T6LMN0"/>